<feature type="region of interest" description="Disordered" evidence="6">
    <location>
        <begin position="1"/>
        <end position="76"/>
    </location>
</feature>
<proteinExistence type="predicted"/>
<dbReference type="EnsemblPlants" id="LPERR09G03600.8">
    <property type="protein sequence ID" value="LPERR09G03600.8"/>
    <property type="gene ID" value="LPERR09G03600"/>
</dbReference>
<dbReference type="Gramene" id="LPERR09G03600.8">
    <property type="protein sequence ID" value="LPERR09G03600.8"/>
    <property type="gene ID" value="LPERR09G03600"/>
</dbReference>
<dbReference type="InterPro" id="IPR015655">
    <property type="entry name" value="PP2C"/>
</dbReference>
<comment type="catalytic activity">
    <reaction evidence="4">
        <text>O-phospho-L-seryl-[protein] + H2O = L-seryl-[protein] + phosphate</text>
        <dbReference type="Rhea" id="RHEA:20629"/>
        <dbReference type="Rhea" id="RHEA-COMP:9863"/>
        <dbReference type="Rhea" id="RHEA-COMP:11604"/>
        <dbReference type="ChEBI" id="CHEBI:15377"/>
        <dbReference type="ChEBI" id="CHEBI:29999"/>
        <dbReference type="ChEBI" id="CHEBI:43474"/>
        <dbReference type="ChEBI" id="CHEBI:83421"/>
        <dbReference type="EC" id="3.1.3.16"/>
    </reaction>
</comment>
<accession>A0A0D9XCE6</accession>
<reference evidence="8" key="3">
    <citation type="submission" date="2015-04" db="UniProtKB">
        <authorList>
            <consortium name="EnsemblPlants"/>
        </authorList>
    </citation>
    <scope>IDENTIFICATION</scope>
</reference>
<reference evidence="8 9" key="1">
    <citation type="submission" date="2012-08" db="EMBL/GenBank/DDBJ databases">
        <title>Oryza genome evolution.</title>
        <authorList>
            <person name="Wing R.A."/>
        </authorList>
    </citation>
    <scope>NUCLEOTIDE SEQUENCE</scope>
</reference>
<sequence>MAHQKREATSDGDEEWSSKRLKAVGTAAEKEHTLLSDTSQETNGDEAHRGDASQKDNTVSGNPCVSDEKATTKSDVSGEWEVVLTSVEADAAEDKGCRHTMEDAWVLLPDASMESPGNLRCAHFAIYDGHGGRLAAEYAQKHLHQNVIAAGLPRELMDVKAAKKAIIEELMSSYCKKVLKVVVANAGDAKAVLARSISTDGEGVSQLKAIVLTREHKAIFPQERSRIQKAGGSVGPNGRLQGRIEVSRALGDRQFKKETSSATLAVRRLVKEAVRERRCKDNCTAVLIVFKQ</sequence>
<evidence type="ECO:0000256" key="3">
    <source>
        <dbReference type="ARBA" id="ARBA00022912"/>
    </source>
</evidence>
<dbReference type="SMART" id="SM00332">
    <property type="entry name" value="PP2Cc"/>
    <property type="match status" value="1"/>
</dbReference>
<evidence type="ECO:0000259" key="7">
    <source>
        <dbReference type="PROSITE" id="PS51746"/>
    </source>
</evidence>
<evidence type="ECO:0000313" key="8">
    <source>
        <dbReference type="EnsemblPlants" id="LPERR09G03600.8"/>
    </source>
</evidence>
<evidence type="ECO:0000256" key="5">
    <source>
        <dbReference type="ARBA" id="ARBA00048336"/>
    </source>
</evidence>
<evidence type="ECO:0000313" key="9">
    <source>
        <dbReference type="Proteomes" id="UP000032180"/>
    </source>
</evidence>
<evidence type="ECO:0000256" key="6">
    <source>
        <dbReference type="SAM" id="MobiDB-lite"/>
    </source>
</evidence>
<evidence type="ECO:0000256" key="4">
    <source>
        <dbReference type="ARBA" id="ARBA00047761"/>
    </source>
</evidence>
<dbReference type="PANTHER" id="PTHR13832:SF699">
    <property type="entry name" value="INTEGRIN-LINKED KINASE-ASSOCIATED SERINE_THREONINE PHOSPHATASE 2C"/>
    <property type="match status" value="1"/>
</dbReference>
<dbReference type="InterPro" id="IPR036457">
    <property type="entry name" value="PPM-type-like_dom_sf"/>
</dbReference>
<dbReference type="AlphaFoldDB" id="A0A0D9XCE6"/>
<dbReference type="Pfam" id="PF00481">
    <property type="entry name" value="PP2C"/>
    <property type="match status" value="1"/>
</dbReference>
<feature type="compositionally biased region" description="Basic and acidic residues" evidence="6">
    <location>
        <begin position="45"/>
        <end position="54"/>
    </location>
</feature>
<dbReference type="PANTHER" id="PTHR13832">
    <property type="entry name" value="PROTEIN PHOSPHATASE 2C"/>
    <property type="match status" value="1"/>
</dbReference>
<dbReference type="CDD" id="cd00143">
    <property type="entry name" value="PP2Cc"/>
    <property type="match status" value="1"/>
</dbReference>
<dbReference type="EC" id="3.1.3.16" evidence="1"/>
<keyword evidence="3" id="KW-0904">Protein phosphatase</keyword>
<evidence type="ECO:0000256" key="1">
    <source>
        <dbReference type="ARBA" id="ARBA00013081"/>
    </source>
</evidence>
<dbReference type="PROSITE" id="PS51746">
    <property type="entry name" value="PPM_2"/>
    <property type="match status" value="1"/>
</dbReference>
<reference evidence="9" key="2">
    <citation type="submission" date="2013-12" db="EMBL/GenBank/DDBJ databases">
        <authorList>
            <person name="Yu Y."/>
            <person name="Lee S."/>
            <person name="de Baynast K."/>
            <person name="Wissotski M."/>
            <person name="Liu L."/>
            <person name="Talag J."/>
            <person name="Goicoechea J."/>
            <person name="Angelova A."/>
            <person name="Jetty R."/>
            <person name="Kudrna D."/>
            <person name="Golser W."/>
            <person name="Rivera L."/>
            <person name="Zhang J."/>
            <person name="Wing R."/>
        </authorList>
    </citation>
    <scope>NUCLEOTIDE SEQUENCE</scope>
</reference>
<dbReference type="InterPro" id="IPR001932">
    <property type="entry name" value="PPM-type_phosphatase-like_dom"/>
</dbReference>
<dbReference type="SUPFAM" id="SSF81606">
    <property type="entry name" value="PP2C-like"/>
    <property type="match status" value="1"/>
</dbReference>
<comment type="catalytic activity">
    <reaction evidence="5">
        <text>O-phospho-L-threonyl-[protein] + H2O = L-threonyl-[protein] + phosphate</text>
        <dbReference type="Rhea" id="RHEA:47004"/>
        <dbReference type="Rhea" id="RHEA-COMP:11060"/>
        <dbReference type="Rhea" id="RHEA-COMP:11605"/>
        <dbReference type="ChEBI" id="CHEBI:15377"/>
        <dbReference type="ChEBI" id="CHEBI:30013"/>
        <dbReference type="ChEBI" id="CHEBI:43474"/>
        <dbReference type="ChEBI" id="CHEBI:61977"/>
        <dbReference type="EC" id="3.1.3.16"/>
    </reaction>
</comment>
<dbReference type="Proteomes" id="UP000032180">
    <property type="component" value="Chromosome 9"/>
</dbReference>
<organism evidence="8 9">
    <name type="scientific">Leersia perrieri</name>
    <dbReference type="NCBI Taxonomy" id="77586"/>
    <lineage>
        <taxon>Eukaryota</taxon>
        <taxon>Viridiplantae</taxon>
        <taxon>Streptophyta</taxon>
        <taxon>Embryophyta</taxon>
        <taxon>Tracheophyta</taxon>
        <taxon>Spermatophyta</taxon>
        <taxon>Magnoliopsida</taxon>
        <taxon>Liliopsida</taxon>
        <taxon>Poales</taxon>
        <taxon>Poaceae</taxon>
        <taxon>BOP clade</taxon>
        <taxon>Oryzoideae</taxon>
        <taxon>Oryzeae</taxon>
        <taxon>Oryzinae</taxon>
        <taxon>Leersia</taxon>
    </lineage>
</organism>
<dbReference type="Gene3D" id="3.60.40.10">
    <property type="entry name" value="PPM-type phosphatase domain"/>
    <property type="match status" value="1"/>
</dbReference>
<name>A0A0D9XCE6_9ORYZ</name>
<keyword evidence="9" id="KW-1185">Reference proteome</keyword>
<keyword evidence="2" id="KW-0378">Hydrolase</keyword>
<evidence type="ECO:0000256" key="2">
    <source>
        <dbReference type="ARBA" id="ARBA00022801"/>
    </source>
</evidence>
<dbReference type="GO" id="GO:0004722">
    <property type="term" value="F:protein serine/threonine phosphatase activity"/>
    <property type="evidence" value="ECO:0007669"/>
    <property type="project" value="UniProtKB-EC"/>
</dbReference>
<protein>
    <recommendedName>
        <fullName evidence="1">protein-serine/threonine phosphatase</fullName>
        <ecNumber evidence="1">3.1.3.16</ecNumber>
    </recommendedName>
</protein>
<feature type="domain" description="PPM-type phosphatase" evidence="7">
    <location>
        <begin position="88"/>
        <end position="290"/>
    </location>
</feature>